<dbReference type="GO" id="GO:0031012">
    <property type="term" value="C:extracellular matrix"/>
    <property type="evidence" value="ECO:0007669"/>
    <property type="project" value="InterPro"/>
</dbReference>
<keyword evidence="4" id="KW-0862">Zinc</keyword>
<comment type="caution">
    <text evidence="6">The sequence shown here is derived from an EMBL/GenBank/DDBJ whole genome shotgun (WGS) entry which is preliminary data.</text>
</comment>
<evidence type="ECO:0000313" key="7">
    <source>
        <dbReference type="Proteomes" id="UP000016644"/>
    </source>
</evidence>
<dbReference type="CDD" id="cd04268">
    <property type="entry name" value="ZnMc_MMP_like"/>
    <property type="match status" value="1"/>
</dbReference>
<dbReference type="GO" id="GO:0008270">
    <property type="term" value="F:zinc ion binding"/>
    <property type="evidence" value="ECO:0007669"/>
    <property type="project" value="InterPro"/>
</dbReference>
<evidence type="ECO:0000256" key="1">
    <source>
        <dbReference type="ARBA" id="ARBA00022670"/>
    </source>
</evidence>
<proteinExistence type="predicted"/>
<dbReference type="SUPFAM" id="SSF55486">
    <property type="entry name" value="Metalloproteases ('zincins'), catalytic domain"/>
    <property type="match status" value="1"/>
</dbReference>
<dbReference type="InterPro" id="IPR021190">
    <property type="entry name" value="Pept_M10A"/>
</dbReference>
<dbReference type="PRINTS" id="PR00138">
    <property type="entry name" value="MATRIXIN"/>
</dbReference>
<sequence>MLSVSFERGNGHMIKNWYRGSLIAVVTILLMVTQLGGSSASASSTPFGPERFSTDHATYTISAQSPYYRRIWQEAIKAWNETGAFHFQKADSASAAQVTLKVASKHEAAALGEDVGLTEYTAKQSYLQRATATLNAALLREYNYSRANQLAVAEHELGHVMGLAHNPDKHSVMYYRNRSEGIQPVDIQGVKLRYQTPAGQASN</sequence>
<evidence type="ECO:0000256" key="3">
    <source>
        <dbReference type="ARBA" id="ARBA00022801"/>
    </source>
</evidence>
<evidence type="ECO:0000256" key="2">
    <source>
        <dbReference type="ARBA" id="ARBA00022723"/>
    </source>
</evidence>
<dbReference type="PATRIC" id="fig|649758.3.peg.181"/>
<dbReference type="Proteomes" id="UP000016644">
    <property type="component" value="Unassembled WGS sequence"/>
</dbReference>
<dbReference type="EMBL" id="AWVK01000006">
    <property type="protein sequence ID" value="ERK45798.1"/>
    <property type="molecule type" value="Genomic_DNA"/>
</dbReference>
<accession>U2QWW5</accession>
<keyword evidence="3" id="KW-0378">Hydrolase</keyword>
<organism evidence="6 7">
    <name type="scientific">Levilactobacillus brevis ATCC 14869 = DSM 20054</name>
    <dbReference type="NCBI Taxonomy" id="649758"/>
    <lineage>
        <taxon>Bacteria</taxon>
        <taxon>Bacillati</taxon>
        <taxon>Bacillota</taxon>
        <taxon>Bacilli</taxon>
        <taxon>Lactobacillales</taxon>
        <taxon>Lactobacillaceae</taxon>
        <taxon>Levilactobacillus</taxon>
    </lineage>
</organism>
<gene>
    <name evidence="6" type="ORF">HMPREF0495_00191</name>
</gene>
<dbReference type="InterPro" id="IPR001818">
    <property type="entry name" value="Pept_M10_metallopeptidase"/>
</dbReference>
<evidence type="ECO:0000256" key="4">
    <source>
        <dbReference type="ARBA" id="ARBA00022833"/>
    </source>
</evidence>
<reference evidence="6 7" key="1">
    <citation type="submission" date="2013-06" db="EMBL/GenBank/DDBJ databases">
        <authorList>
            <person name="Weinstock G."/>
            <person name="Sodergren E."/>
            <person name="Lobos E.A."/>
            <person name="Fulton L."/>
            <person name="Fulton R."/>
            <person name="Courtney L."/>
            <person name="Fronick C."/>
            <person name="O'Laughlin M."/>
            <person name="Godfrey J."/>
            <person name="Wilson R.M."/>
            <person name="Miner T."/>
            <person name="Farmer C."/>
            <person name="Delehaunty K."/>
            <person name="Cordes M."/>
            <person name="Minx P."/>
            <person name="Tomlinson C."/>
            <person name="Chen J."/>
            <person name="Wollam A."/>
            <person name="Pepin K.H."/>
            <person name="Bhonagiri V."/>
            <person name="Zhang X."/>
            <person name="Warren W."/>
            <person name="Mitreva M."/>
            <person name="Mardis E.R."/>
            <person name="Wilson R.K."/>
        </authorList>
    </citation>
    <scope>NUCLEOTIDE SEQUENCE [LARGE SCALE GENOMIC DNA]</scope>
    <source>
        <strain evidence="6 7">ATCC 14869</strain>
    </source>
</reference>
<dbReference type="HOGENOM" id="CLU_100551_0_0_9"/>
<keyword evidence="2" id="KW-0479">Metal-binding</keyword>
<dbReference type="Pfam" id="PF00413">
    <property type="entry name" value="Peptidase_M10"/>
    <property type="match status" value="1"/>
</dbReference>
<name>U2QWW5_LEVBR</name>
<dbReference type="Gene3D" id="3.40.390.10">
    <property type="entry name" value="Collagenase (Catalytic Domain)"/>
    <property type="match status" value="1"/>
</dbReference>
<dbReference type="GO" id="GO:0004222">
    <property type="term" value="F:metalloendopeptidase activity"/>
    <property type="evidence" value="ECO:0007669"/>
    <property type="project" value="InterPro"/>
</dbReference>
<evidence type="ECO:0000313" key="6">
    <source>
        <dbReference type="EMBL" id="ERK45798.1"/>
    </source>
</evidence>
<evidence type="ECO:0000259" key="5">
    <source>
        <dbReference type="Pfam" id="PF00413"/>
    </source>
</evidence>
<protein>
    <submittedName>
        <fullName evidence="6">Matrixin</fullName>
    </submittedName>
</protein>
<dbReference type="AlphaFoldDB" id="U2QWW5"/>
<dbReference type="GO" id="GO:0006508">
    <property type="term" value="P:proteolysis"/>
    <property type="evidence" value="ECO:0007669"/>
    <property type="project" value="UniProtKB-KW"/>
</dbReference>
<feature type="domain" description="Peptidase M10 metallopeptidase" evidence="5">
    <location>
        <begin position="54"/>
        <end position="194"/>
    </location>
</feature>
<dbReference type="InterPro" id="IPR024079">
    <property type="entry name" value="MetalloPept_cat_dom_sf"/>
</dbReference>
<keyword evidence="1" id="KW-0645">Protease</keyword>